<name>A0A2M9BCJ4_9MICO</name>
<dbReference type="PROSITE" id="PS00041">
    <property type="entry name" value="HTH_ARAC_FAMILY_1"/>
    <property type="match status" value="1"/>
</dbReference>
<dbReference type="InterPro" id="IPR050204">
    <property type="entry name" value="AraC_XylS_family_regulators"/>
</dbReference>
<dbReference type="Gene3D" id="1.10.10.60">
    <property type="entry name" value="Homeodomain-like"/>
    <property type="match status" value="1"/>
</dbReference>
<dbReference type="Proteomes" id="UP000230161">
    <property type="component" value="Unassembled WGS sequence"/>
</dbReference>
<dbReference type="InterPro" id="IPR018060">
    <property type="entry name" value="HTH_AraC"/>
</dbReference>
<proteinExistence type="predicted"/>
<evidence type="ECO:0000259" key="5">
    <source>
        <dbReference type="PROSITE" id="PS01124"/>
    </source>
</evidence>
<keyword evidence="7" id="KW-1185">Reference proteome</keyword>
<dbReference type="SUPFAM" id="SSF46689">
    <property type="entry name" value="Homeodomain-like"/>
    <property type="match status" value="1"/>
</dbReference>
<keyword evidence="2" id="KW-0238">DNA-binding</keyword>
<dbReference type="SMART" id="SM00342">
    <property type="entry name" value="HTH_ARAC"/>
    <property type="match status" value="1"/>
</dbReference>
<dbReference type="PANTHER" id="PTHR46796">
    <property type="entry name" value="HTH-TYPE TRANSCRIPTIONAL ACTIVATOR RHAS-RELATED"/>
    <property type="match status" value="1"/>
</dbReference>
<dbReference type="OrthoDB" id="2559672at2"/>
<dbReference type="InterPro" id="IPR009057">
    <property type="entry name" value="Homeodomain-like_sf"/>
</dbReference>
<evidence type="ECO:0000313" key="7">
    <source>
        <dbReference type="Proteomes" id="UP000230161"/>
    </source>
</evidence>
<dbReference type="Pfam" id="PF20240">
    <property type="entry name" value="DUF6597"/>
    <property type="match status" value="1"/>
</dbReference>
<dbReference type="GO" id="GO:0003700">
    <property type="term" value="F:DNA-binding transcription factor activity"/>
    <property type="evidence" value="ECO:0007669"/>
    <property type="project" value="InterPro"/>
</dbReference>
<dbReference type="GO" id="GO:0043565">
    <property type="term" value="F:sequence-specific DNA binding"/>
    <property type="evidence" value="ECO:0007669"/>
    <property type="project" value="InterPro"/>
</dbReference>
<dbReference type="RefSeq" id="WP_100345749.1">
    <property type="nucleotide sequence ID" value="NZ_PGFB01000005.1"/>
</dbReference>
<keyword evidence="3" id="KW-0804">Transcription</keyword>
<dbReference type="EMBL" id="PGFB01000005">
    <property type="protein sequence ID" value="PJJ55642.1"/>
    <property type="molecule type" value="Genomic_DNA"/>
</dbReference>
<feature type="domain" description="HTH araC/xylS-type" evidence="5">
    <location>
        <begin position="183"/>
        <end position="281"/>
    </location>
</feature>
<keyword evidence="1" id="KW-0805">Transcription regulation</keyword>
<evidence type="ECO:0000256" key="2">
    <source>
        <dbReference type="ARBA" id="ARBA00023125"/>
    </source>
</evidence>
<gene>
    <name evidence="6" type="ORF">CLV54_2992</name>
</gene>
<evidence type="ECO:0000313" key="6">
    <source>
        <dbReference type="EMBL" id="PJJ55642.1"/>
    </source>
</evidence>
<accession>A0A2M9BCJ4</accession>
<sequence>MSGFERLRRAGSPESKGQLTPPAEAAADASPGTARPLSIDRLYPRDDLAALVRHYWIPRWTLPDGVVVRQGVLEYPGCNLVVYPHGAALHGVTLGRGEQALSGTGWAFGVLLQPGTARALTGRSTAELTGTVVDASELPRAQEFIGAVRQEASAGDDAAAAAAFESWLESLGLALGEDAALAAGIVQAVEADRDLLRVEQLAERFGLGLRRLQRLLAQEAGVTPKWLIRRFRLQEAAYALAQPDAPALAELAASLGYADQSHFSRDFVSIVGETPRGYADRAR</sequence>
<dbReference type="InterPro" id="IPR018062">
    <property type="entry name" value="HTH_AraC-typ_CS"/>
</dbReference>
<dbReference type="Pfam" id="PF12833">
    <property type="entry name" value="HTH_18"/>
    <property type="match status" value="1"/>
</dbReference>
<protein>
    <submittedName>
        <fullName evidence="6">Helix-turn-helix protein</fullName>
    </submittedName>
</protein>
<evidence type="ECO:0000256" key="3">
    <source>
        <dbReference type="ARBA" id="ARBA00023163"/>
    </source>
</evidence>
<comment type="caution">
    <text evidence="6">The sequence shown here is derived from an EMBL/GenBank/DDBJ whole genome shotgun (WGS) entry which is preliminary data.</text>
</comment>
<organism evidence="6 7">
    <name type="scientific">Compostimonas suwonensis</name>
    <dbReference type="NCBI Taxonomy" id="1048394"/>
    <lineage>
        <taxon>Bacteria</taxon>
        <taxon>Bacillati</taxon>
        <taxon>Actinomycetota</taxon>
        <taxon>Actinomycetes</taxon>
        <taxon>Micrococcales</taxon>
        <taxon>Microbacteriaceae</taxon>
        <taxon>Compostimonas</taxon>
    </lineage>
</organism>
<dbReference type="AlphaFoldDB" id="A0A2M9BCJ4"/>
<evidence type="ECO:0000256" key="1">
    <source>
        <dbReference type="ARBA" id="ARBA00023015"/>
    </source>
</evidence>
<reference evidence="6 7" key="1">
    <citation type="submission" date="2017-11" db="EMBL/GenBank/DDBJ databases">
        <title>Genomic Encyclopedia of Archaeal and Bacterial Type Strains, Phase II (KMG-II): From Individual Species to Whole Genera.</title>
        <authorList>
            <person name="Goeker M."/>
        </authorList>
    </citation>
    <scope>NUCLEOTIDE SEQUENCE [LARGE SCALE GENOMIC DNA]</scope>
    <source>
        <strain evidence="6 7">DSM 25625</strain>
    </source>
</reference>
<feature type="region of interest" description="Disordered" evidence="4">
    <location>
        <begin position="1"/>
        <end position="33"/>
    </location>
</feature>
<evidence type="ECO:0000256" key="4">
    <source>
        <dbReference type="SAM" id="MobiDB-lite"/>
    </source>
</evidence>
<dbReference type="PROSITE" id="PS01124">
    <property type="entry name" value="HTH_ARAC_FAMILY_2"/>
    <property type="match status" value="1"/>
</dbReference>
<dbReference type="InterPro" id="IPR046532">
    <property type="entry name" value="DUF6597"/>
</dbReference>